<protein>
    <submittedName>
        <fullName evidence="1">Uncharacterized protein</fullName>
    </submittedName>
</protein>
<dbReference type="OrthoDB" id="1681166at2759"/>
<dbReference type="HOGENOM" id="CLU_095743_0_0_1"/>
<dbReference type="Gene3D" id="2.60.270.60">
    <property type="match status" value="1"/>
</dbReference>
<dbReference type="GeneID" id="19115515"/>
<gene>
    <name evidence="1" type="ORF">BAUCODRAFT_562484</name>
</gene>
<reference evidence="1 2" key="1">
    <citation type="journal article" date="2012" name="PLoS Pathog.">
        <title>Diverse lifestyles and strategies of plant pathogenesis encoded in the genomes of eighteen Dothideomycetes fungi.</title>
        <authorList>
            <person name="Ohm R.A."/>
            <person name="Feau N."/>
            <person name="Henrissat B."/>
            <person name="Schoch C.L."/>
            <person name="Horwitz B.A."/>
            <person name="Barry K.W."/>
            <person name="Condon B.J."/>
            <person name="Copeland A.C."/>
            <person name="Dhillon B."/>
            <person name="Glaser F."/>
            <person name="Hesse C.N."/>
            <person name="Kosti I."/>
            <person name="LaButti K."/>
            <person name="Lindquist E.A."/>
            <person name="Lucas S."/>
            <person name="Salamov A.A."/>
            <person name="Bradshaw R.E."/>
            <person name="Ciuffetti L."/>
            <person name="Hamelin R.C."/>
            <person name="Kema G.H.J."/>
            <person name="Lawrence C."/>
            <person name="Scott J.A."/>
            <person name="Spatafora J.W."/>
            <person name="Turgeon B.G."/>
            <person name="de Wit P.J.G.M."/>
            <person name="Zhong S."/>
            <person name="Goodwin S.B."/>
            <person name="Grigoriev I.V."/>
        </authorList>
    </citation>
    <scope>NUCLEOTIDE SEQUENCE [LARGE SCALE GENOMIC DNA]</scope>
    <source>
        <strain evidence="1 2">UAMH 10762</strain>
    </source>
</reference>
<proteinExistence type="predicted"/>
<evidence type="ECO:0000313" key="2">
    <source>
        <dbReference type="Proteomes" id="UP000011761"/>
    </source>
</evidence>
<dbReference type="OMA" id="FDEHMGS"/>
<accession>M2ME09</accession>
<name>M2ME09_BAUPA</name>
<keyword evidence="2" id="KW-1185">Reference proteome</keyword>
<evidence type="ECO:0000313" key="1">
    <source>
        <dbReference type="EMBL" id="EMC94811.1"/>
    </source>
</evidence>
<dbReference type="AlphaFoldDB" id="M2ME09"/>
<dbReference type="EMBL" id="KB445558">
    <property type="protein sequence ID" value="EMC94811.1"/>
    <property type="molecule type" value="Genomic_DNA"/>
</dbReference>
<dbReference type="RefSeq" id="XP_007678502.1">
    <property type="nucleotide sequence ID" value="XM_007680312.1"/>
</dbReference>
<dbReference type="STRING" id="717646.M2ME09"/>
<dbReference type="eggNOG" id="ENOG502SFYT">
    <property type="taxonomic scope" value="Eukaryota"/>
</dbReference>
<organism evidence="1 2">
    <name type="scientific">Baudoinia panamericana (strain UAMH 10762)</name>
    <name type="common">Angels' share fungus</name>
    <name type="synonym">Baudoinia compniacensis (strain UAMH 10762)</name>
    <dbReference type="NCBI Taxonomy" id="717646"/>
    <lineage>
        <taxon>Eukaryota</taxon>
        <taxon>Fungi</taxon>
        <taxon>Dikarya</taxon>
        <taxon>Ascomycota</taxon>
        <taxon>Pezizomycotina</taxon>
        <taxon>Dothideomycetes</taxon>
        <taxon>Dothideomycetidae</taxon>
        <taxon>Mycosphaerellales</taxon>
        <taxon>Teratosphaeriaceae</taxon>
        <taxon>Baudoinia</taxon>
    </lineage>
</organism>
<dbReference type="Proteomes" id="UP000011761">
    <property type="component" value="Unassembled WGS sequence"/>
</dbReference>
<sequence>MNTDSGNQIATRTGEVIEPNTASSFGRAATAEEEIAYLESNPQEGLLPPPDFKPFFILVEDGETREHYHPTIRYVFADDDPDDFTNVMLATIEQQAALDERQDAEERVAVIDMAADGKAVLSAASLSPHWQALNASVSQAPSWGEASQGLGRGLMLRISGREAASKSSSLAKKPTVNTDELIDTYSERLRWLDEILGEEQEDVVVNEPSIHDT</sequence>
<dbReference type="KEGG" id="bcom:BAUCODRAFT_562484"/>